<keyword evidence="2" id="KW-0378">Hydrolase</keyword>
<dbReference type="Gramene" id="TraesARI7B03G04320700.1">
    <property type="protein sequence ID" value="TraesARI7B03G04320700.1.CDS1"/>
    <property type="gene ID" value="TraesARI7B03G04320700"/>
</dbReference>
<dbReference type="OMA" id="NTAYACR"/>
<keyword evidence="8" id="KW-1185">Reference proteome</keyword>
<dbReference type="PANTHER" id="PTHR47967:SF134">
    <property type="entry name" value="XYLANASE INHIBITOR C-TERMINAL DOMAIN-CONTAINING PROTEIN"/>
    <property type="match status" value="1"/>
</dbReference>
<dbReference type="SMR" id="A0A3B6LWU8"/>
<sequence>MARPRVSIFLTAVAIAVSMHAAPSTLHAAPLEPAMEFFQEWYTTFKNTLEEDPAEVIGKIKDAVDIGQNLHEALESRSSDGGARGTATAPSTQQPYIAAGNLRFHVVAVDITNRLVTWTNMCDRSVSAAPAATCSSQAPSMCATAARQPNCGAAPICCLYSASAALVQGPVTLSAGPNGRPLYRGCAVYTCRIADGGGATSAVVGLGRGGILTSILGGFSYFFDSNLRTNLWLGRDADAAYAEGRSSTTPLINNRFNPNLYYLSVTGIQVGSRPPLEMRSLDLQADGTGGVFLSTTVPFTFLNSNAYQVLKREFPAAGRMQTELGREVDQLCYAANSADQLPAITLAFTGPAVMQVEAESCWYTQSDGSVCLAILPSPWITGESVIGTMLQRGRRMSYDLFEGKEGTLTFQISTATTPAAVAASGSGTSSDMPAAAASKPRSSAPAGVDKLTAAFPFLGVWVLLLVMIIST</sequence>
<dbReference type="STRING" id="4565.A0A3B6LWU8"/>
<dbReference type="Gramene" id="TraesSTA5B03G02992370.1">
    <property type="protein sequence ID" value="TraesSTA5B03G02992370.1.CDS1"/>
    <property type="gene ID" value="TraesSTA5B03G02992370"/>
</dbReference>
<feature type="transmembrane region" description="Helical" evidence="4">
    <location>
        <begin position="451"/>
        <end position="469"/>
    </location>
</feature>
<evidence type="ECO:0000256" key="1">
    <source>
        <dbReference type="ARBA" id="ARBA00022670"/>
    </source>
</evidence>
<dbReference type="InterPro" id="IPR051708">
    <property type="entry name" value="Plant_Aspart_Prot_A1"/>
</dbReference>
<dbReference type="Proteomes" id="UP000019116">
    <property type="component" value="Chromosome 5B"/>
</dbReference>
<evidence type="ECO:0000256" key="5">
    <source>
        <dbReference type="SAM" id="SignalP"/>
    </source>
</evidence>
<keyword evidence="4" id="KW-1133">Transmembrane helix</keyword>
<keyword evidence="4" id="KW-0472">Membrane</keyword>
<evidence type="ECO:0000259" key="6">
    <source>
        <dbReference type="Pfam" id="PF14541"/>
    </source>
</evidence>
<dbReference type="Gramene" id="TraesCS5B02G501400.1">
    <property type="protein sequence ID" value="TraesCS5B02G501400.1.cds1"/>
    <property type="gene ID" value="TraesCS5B02G501400"/>
</dbReference>
<dbReference type="GO" id="GO:0005576">
    <property type="term" value="C:extracellular region"/>
    <property type="evidence" value="ECO:0000318"/>
    <property type="project" value="GO_Central"/>
</dbReference>
<dbReference type="GO" id="GO:0004190">
    <property type="term" value="F:aspartic-type endopeptidase activity"/>
    <property type="evidence" value="ECO:0000318"/>
    <property type="project" value="GO_Central"/>
</dbReference>
<feature type="domain" description="Xylanase inhibitor C-terminal" evidence="6">
    <location>
        <begin position="261"/>
        <end position="402"/>
    </location>
</feature>
<protein>
    <recommendedName>
        <fullName evidence="6">Xylanase inhibitor C-terminal domain-containing protein</fullName>
    </recommendedName>
</protein>
<keyword evidence="5" id="KW-0732">Signal</keyword>
<feature type="region of interest" description="Disordered" evidence="3">
    <location>
        <begin position="423"/>
        <end position="445"/>
    </location>
</feature>
<dbReference type="InterPro" id="IPR021109">
    <property type="entry name" value="Peptidase_aspartic_dom_sf"/>
</dbReference>
<dbReference type="Gramene" id="TraesJUL5B03G03022080.1">
    <property type="protein sequence ID" value="TraesJUL5B03G03022080.1.CDS1"/>
    <property type="gene ID" value="TraesJUL5B03G03022080"/>
</dbReference>
<evidence type="ECO:0000313" key="8">
    <source>
        <dbReference type="Proteomes" id="UP000019116"/>
    </source>
</evidence>
<dbReference type="EnsemblPlants" id="TraesCS5B02G501400.1">
    <property type="protein sequence ID" value="TraesCS5B02G501400.1.cds1"/>
    <property type="gene ID" value="TraesCS5B02G501400"/>
</dbReference>
<evidence type="ECO:0000256" key="2">
    <source>
        <dbReference type="ARBA" id="ARBA00022801"/>
    </source>
</evidence>
<dbReference type="PANTHER" id="PTHR47967">
    <property type="entry name" value="OS07G0603500 PROTEIN-RELATED"/>
    <property type="match status" value="1"/>
</dbReference>
<feature type="signal peptide" evidence="5">
    <location>
        <begin position="1"/>
        <end position="21"/>
    </location>
</feature>
<dbReference type="Pfam" id="PF14541">
    <property type="entry name" value="TAXi_C"/>
    <property type="match status" value="1"/>
</dbReference>
<accession>A0A3B6LWU8</accession>
<dbReference type="InterPro" id="IPR032799">
    <property type="entry name" value="TAXi_C"/>
</dbReference>
<reference evidence="7" key="1">
    <citation type="submission" date="2018-08" db="EMBL/GenBank/DDBJ databases">
        <authorList>
            <person name="Rossello M."/>
        </authorList>
    </citation>
    <scope>NUCLEOTIDE SEQUENCE [LARGE SCALE GENOMIC DNA]</scope>
    <source>
        <strain evidence="7">cv. Chinese Spring</strain>
    </source>
</reference>
<dbReference type="SUPFAM" id="SSF50630">
    <property type="entry name" value="Acid proteases"/>
    <property type="match status" value="1"/>
</dbReference>
<evidence type="ECO:0000256" key="4">
    <source>
        <dbReference type="SAM" id="Phobius"/>
    </source>
</evidence>
<dbReference type="Gene3D" id="2.40.70.10">
    <property type="entry name" value="Acid Proteases"/>
    <property type="match status" value="1"/>
</dbReference>
<organism evidence="7">
    <name type="scientific">Triticum aestivum</name>
    <name type="common">Wheat</name>
    <dbReference type="NCBI Taxonomy" id="4565"/>
    <lineage>
        <taxon>Eukaryota</taxon>
        <taxon>Viridiplantae</taxon>
        <taxon>Streptophyta</taxon>
        <taxon>Embryophyta</taxon>
        <taxon>Tracheophyta</taxon>
        <taxon>Spermatophyta</taxon>
        <taxon>Magnoliopsida</taxon>
        <taxon>Liliopsida</taxon>
        <taxon>Poales</taxon>
        <taxon>Poaceae</taxon>
        <taxon>BOP clade</taxon>
        <taxon>Pooideae</taxon>
        <taxon>Triticodae</taxon>
        <taxon>Triticeae</taxon>
        <taxon>Triticinae</taxon>
        <taxon>Triticum</taxon>
    </lineage>
</organism>
<keyword evidence="4" id="KW-0812">Transmembrane</keyword>
<reference evidence="7" key="2">
    <citation type="submission" date="2018-10" db="UniProtKB">
        <authorList>
            <consortium name="EnsemblPlants"/>
        </authorList>
    </citation>
    <scope>IDENTIFICATION</scope>
</reference>
<keyword evidence="1" id="KW-0645">Protease</keyword>
<dbReference type="AlphaFoldDB" id="A0A3B6LWU8"/>
<dbReference type="Gramene" id="TraesCS5B03G1216400.1">
    <property type="protein sequence ID" value="TraesCS5B03G1216400.1.CDS1"/>
    <property type="gene ID" value="TraesCS5B03G1216400"/>
</dbReference>
<evidence type="ECO:0000256" key="3">
    <source>
        <dbReference type="SAM" id="MobiDB-lite"/>
    </source>
</evidence>
<name>A0A3B6LWU8_WHEAT</name>
<feature type="chain" id="PRO_5017222537" description="Xylanase inhibitor C-terminal domain-containing protein" evidence="5">
    <location>
        <begin position="22"/>
        <end position="471"/>
    </location>
</feature>
<proteinExistence type="predicted"/>
<evidence type="ECO:0000313" key="7">
    <source>
        <dbReference type="EnsemblPlants" id="TraesCS5B02G501400.1.cds1"/>
    </source>
</evidence>
<dbReference type="GO" id="GO:0006508">
    <property type="term" value="P:proteolysis"/>
    <property type="evidence" value="ECO:0007669"/>
    <property type="project" value="UniProtKB-KW"/>
</dbReference>